<feature type="domain" description="DUF6531" evidence="3">
    <location>
        <begin position="10"/>
        <end position="84"/>
    </location>
</feature>
<accession>A0A0F6W6Q3</accession>
<dbReference type="EMBL" id="CP011125">
    <property type="protein sequence ID" value="AKF08830.1"/>
    <property type="molecule type" value="Genomic_DNA"/>
</dbReference>
<sequence>MAGSKPGLVGDPIDVVTGAVLDRVADFRVVDEPVPFVWRRSYDSARSDTDRGFGWGHAHELDHALEWDLDGVLYRRPHDPAVAFPHAFADGIVGVAGGLELERIDTRHFVVRGHAEPERHFERGPSASFARLVRIDQAGASVRLEHDGLGQLASIVLPSGRRLRVDWERGHLVQVVLLDAARGGKALTRYRYDEHGCLVEGRDAYQQTFRLAYDSSRRVERTVDRRGYTFSFEYDRDGRCVRSSGEDGVLEVRLEHRTHERATVVREASGGEWLYQYDPSGALLQVVDPFGGVRFWERDGAGRIVREVDPTGATTQFEYDARGAMIARVEPSGRRIPLPEADDALPPDAHRVPGCALQWELGDLEQLAFDAATSFPETTWLASERSLLRTPANELALASVRERRDEQGLLLAQQRDGASRTWGYDPSGNVRRYTDFDGRTYTSEHASWNHRVLERDPLGRTTRFTYTKAEKLASLLDGGGTLSEYRYDAKERLVEVRRAGTTRDQYEYDLADRLIAKRDAFGRILLELSYAPTGLLAERKLATGDVQRFEHDGRGRYRVAENDAGRVTFDYDAWGHRIADRRDGLGVEHRYVGDRLVHTRTLGRFDIRYERGAESSVRIIDPTGAAHTLRRLAPGVFRRELADGASELVQYAPDGRCLAKAVSTSSGDTWSREYAYGGEGDLVANRDSARGTIHYEHDVAHQVASVRHESDEEPSRYVYDGAGNLLEKPGLRGVTLIEGNRLYAANGDAFEYDHRHHLAARRGPDGSETRFHHDARDQLVRIDLPDGSTWRAHYDALGRRTKKRHDTRESTYWWDTDRLAAERLPDGRVRIYVYADDFAMVPVLFVEYEDIESAPESGRRYYVFADHQGTPELIRDQQGEAVWWARREPYGVVVEGGHEFHQPFRFPGHFWDAETRLHYNRFRYYSPELGRYLQSDPWGVAGGTNTHAYTENPLRQVDVRGLMCEAARRPVEPSDTDVESPTPRYQQGSPEGTTPPRIVQGDLADRLAVYDQRHGEAARQSDSIRHAAMLPGFDREIFDLAASDGASPDQVAARQLLVEDFIGSDRWDQGEKNGFDFTHPVFVGPPPEQAPVQGQWQAHSGEGSYFADADVGTTPHDVGVHEQGFNRSTGRMEPKTFNVREMTNGDEPYIQGRAAACYDEWSEKPPSGPARRHWTYGGGVQRTYRNNPDGSKPTRSTLLARTPFEHND</sequence>
<dbReference type="InterPro" id="IPR050708">
    <property type="entry name" value="T6SS_VgrG/RHS"/>
</dbReference>
<feature type="region of interest" description="Disordered" evidence="2">
    <location>
        <begin position="1162"/>
        <end position="1208"/>
    </location>
</feature>
<dbReference type="NCBIfam" id="TIGR01643">
    <property type="entry name" value="YD_repeat_2x"/>
    <property type="match status" value="3"/>
</dbReference>
<feature type="compositionally biased region" description="Polar residues" evidence="2">
    <location>
        <begin position="1183"/>
        <end position="1199"/>
    </location>
</feature>
<dbReference type="Proteomes" id="UP000034883">
    <property type="component" value="Chromosome"/>
</dbReference>
<dbReference type="Pfam" id="PF25023">
    <property type="entry name" value="TEN_YD-shell"/>
    <property type="match status" value="3"/>
</dbReference>
<dbReference type="PANTHER" id="PTHR32305:SF15">
    <property type="entry name" value="PROTEIN RHSA-RELATED"/>
    <property type="match status" value="1"/>
</dbReference>
<evidence type="ECO:0000256" key="1">
    <source>
        <dbReference type="ARBA" id="ARBA00022737"/>
    </source>
</evidence>
<dbReference type="Gene3D" id="2.180.10.10">
    <property type="entry name" value="RHS repeat-associated core"/>
    <property type="match status" value="2"/>
</dbReference>
<evidence type="ECO:0000313" key="6">
    <source>
        <dbReference type="Proteomes" id="UP000034883"/>
    </source>
</evidence>
<dbReference type="KEGG" id="samy:DB32_005979"/>
<dbReference type="InterPro" id="IPR045351">
    <property type="entry name" value="DUF6531"/>
</dbReference>
<organism evidence="5 6">
    <name type="scientific">Sandaracinus amylolyticus</name>
    <dbReference type="NCBI Taxonomy" id="927083"/>
    <lineage>
        <taxon>Bacteria</taxon>
        <taxon>Pseudomonadati</taxon>
        <taxon>Myxococcota</taxon>
        <taxon>Polyangia</taxon>
        <taxon>Polyangiales</taxon>
        <taxon>Sandaracinaceae</taxon>
        <taxon>Sandaracinus</taxon>
    </lineage>
</organism>
<feature type="domain" description="Teneurin-like YD-shell" evidence="4">
    <location>
        <begin position="461"/>
        <end position="591"/>
    </location>
</feature>
<evidence type="ECO:0000313" key="5">
    <source>
        <dbReference type="EMBL" id="AKF08830.1"/>
    </source>
</evidence>
<keyword evidence="6" id="KW-1185">Reference proteome</keyword>
<feature type="region of interest" description="Disordered" evidence="2">
    <location>
        <begin position="969"/>
        <end position="998"/>
    </location>
</feature>
<keyword evidence="1" id="KW-0677">Repeat</keyword>
<evidence type="ECO:0000259" key="3">
    <source>
        <dbReference type="Pfam" id="PF20148"/>
    </source>
</evidence>
<gene>
    <name evidence="5" type="ORF">DB32_005979</name>
</gene>
<evidence type="ECO:0000256" key="2">
    <source>
        <dbReference type="SAM" id="MobiDB-lite"/>
    </source>
</evidence>
<feature type="domain" description="Teneurin-like YD-shell" evidence="4">
    <location>
        <begin position="688"/>
        <end position="936"/>
    </location>
</feature>
<dbReference type="NCBIfam" id="TIGR03696">
    <property type="entry name" value="Rhs_assc_core"/>
    <property type="match status" value="1"/>
</dbReference>
<feature type="compositionally biased region" description="Polar residues" evidence="2">
    <location>
        <begin position="983"/>
        <end position="992"/>
    </location>
</feature>
<dbReference type="AlphaFoldDB" id="A0A0F6W6Q3"/>
<dbReference type="Pfam" id="PF20148">
    <property type="entry name" value="DUF6531"/>
    <property type="match status" value="1"/>
</dbReference>
<protein>
    <submittedName>
        <fullName evidence="5">Rhs-family protein</fullName>
    </submittedName>
</protein>
<dbReference type="STRING" id="927083.DB32_005979"/>
<feature type="domain" description="Teneurin-like YD-shell" evidence="4">
    <location>
        <begin position="189"/>
        <end position="335"/>
    </location>
</feature>
<dbReference type="InterPro" id="IPR056823">
    <property type="entry name" value="TEN-like_YD-shell"/>
</dbReference>
<name>A0A0F6W6Q3_9BACT</name>
<dbReference type="PANTHER" id="PTHR32305">
    <property type="match status" value="1"/>
</dbReference>
<dbReference type="InterPro" id="IPR006530">
    <property type="entry name" value="YD"/>
</dbReference>
<dbReference type="InterPro" id="IPR022385">
    <property type="entry name" value="Rhs_assc_core"/>
</dbReference>
<reference evidence="5 6" key="1">
    <citation type="submission" date="2015-03" db="EMBL/GenBank/DDBJ databases">
        <title>Genome assembly of Sandaracinus amylolyticus DSM 53668.</title>
        <authorList>
            <person name="Sharma G."/>
            <person name="Subramanian S."/>
        </authorList>
    </citation>
    <scope>NUCLEOTIDE SEQUENCE [LARGE SCALE GENOMIC DNA]</scope>
    <source>
        <strain evidence="5 6">DSM 53668</strain>
    </source>
</reference>
<proteinExistence type="predicted"/>
<evidence type="ECO:0000259" key="4">
    <source>
        <dbReference type="Pfam" id="PF25023"/>
    </source>
</evidence>